<name>A0A2P2NHP1_RHIMU</name>
<protein>
    <submittedName>
        <fullName evidence="1">Uncharacterized protein</fullName>
    </submittedName>
</protein>
<dbReference type="EMBL" id="GGEC01061426">
    <property type="protein sequence ID" value="MBX41910.1"/>
    <property type="molecule type" value="Transcribed_RNA"/>
</dbReference>
<reference evidence="1" key="1">
    <citation type="submission" date="2018-02" db="EMBL/GenBank/DDBJ databases">
        <title>Rhizophora mucronata_Transcriptome.</title>
        <authorList>
            <person name="Meera S.P."/>
            <person name="Sreeshan A."/>
            <person name="Augustine A."/>
        </authorList>
    </citation>
    <scope>NUCLEOTIDE SEQUENCE</scope>
    <source>
        <tissue evidence="1">Leaf</tissue>
    </source>
</reference>
<evidence type="ECO:0000313" key="1">
    <source>
        <dbReference type="EMBL" id="MBX41910.1"/>
    </source>
</evidence>
<accession>A0A2P2NHP1</accession>
<dbReference type="AlphaFoldDB" id="A0A2P2NHP1"/>
<proteinExistence type="predicted"/>
<organism evidence="1">
    <name type="scientific">Rhizophora mucronata</name>
    <name type="common">Asiatic mangrove</name>
    <dbReference type="NCBI Taxonomy" id="61149"/>
    <lineage>
        <taxon>Eukaryota</taxon>
        <taxon>Viridiplantae</taxon>
        <taxon>Streptophyta</taxon>
        <taxon>Embryophyta</taxon>
        <taxon>Tracheophyta</taxon>
        <taxon>Spermatophyta</taxon>
        <taxon>Magnoliopsida</taxon>
        <taxon>eudicotyledons</taxon>
        <taxon>Gunneridae</taxon>
        <taxon>Pentapetalae</taxon>
        <taxon>rosids</taxon>
        <taxon>fabids</taxon>
        <taxon>Malpighiales</taxon>
        <taxon>Rhizophoraceae</taxon>
        <taxon>Rhizophora</taxon>
    </lineage>
</organism>
<sequence>MTRIKLHIPSLTKSFLKFSVTLLQCKWAIMVKVIIVLFTFPKKVLIFWEGCTISNASGFYTLRYFCVLLG</sequence>